<dbReference type="RefSeq" id="WP_090661288.1">
    <property type="nucleotide sequence ID" value="NZ_FOXQ01000012.1"/>
</dbReference>
<sequence length="501" mass="57720">MGWILFIIGTIGWHIGVYGLFKKAGIASWKAFVPFYNTWCMVEVTGIKKVWFWLQFIPILGQFVTIWITIIFVMHFGQFTLLQHAALVFLPFIYLPYIGFSKDVRWGGKEVMKHYKKSAAREWVDAAVFAVVAATLIRTFIFEAYTIPSESMEKTLLINDFLFVSKWSYGARLPATPLSFPFVHNTMPGMPTTPSYLKWIELPYKRLPGYTSIKRNDVVVFNVPAGDTIINLEGYGSKILYYDVLREQFNGNRDALNATYPVIVHPFDKTDNYIKRCVGVPGDVIQNKEGVLYVNNQPAFVAPASQIDYMVETNGTIFSPQFLQDSLDMDIENNDQVQVDASQKIYYMNLTPEKAAIVKRQPNVKSISIYALTDVTTHTFPFDTANFRWSLDNYGPLQIPKAGATITLTPQNIALYERLITTYEHNKLEYANGSYVINGKPTNNYTFKYNYYWMMGDNRHRSQDSRFWGFVPETHIVGKASLIWFSWDKGPRWNRLFKSIH</sequence>
<dbReference type="InterPro" id="IPR043739">
    <property type="entry name" value="DUF5684"/>
</dbReference>
<evidence type="ECO:0000259" key="9">
    <source>
        <dbReference type="Pfam" id="PF10502"/>
    </source>
</evidence>
<evidence type="ECO:0000256" key="2">
    <source>
        <dbReference type="ARBA" id="ARBA00009370"/>
    </source>
</evidence>
<keyword evidence="8" id="KW-1133">Transmembrane helix</keyword>
<feature type="domain" description="Peptidase S26" evidence="9">
    <location>
        <begin position="446"/>
        <end position="485"/>
    </location>
</feature>
<reference evidence="10 11" key="1">
    <citation type="submission" date="2016-10" db="EMBL/GenBank/DDBJ databases">
        <authorList>
            <person name="de Groot N.N."/>
        </authorList>
    </citation>
    <scope>NUCLEOTIDE SEQUENCE [LARGE SCALE GENOMIC DNA]</scope>
    <source>
        <strain evidence="10 11">DSM 28286</strain>
    </source>
</reference>
<evidence type="ECO:0000313" key="10">
    <source>
        <dbReference type="EMBL" id="SFQ43422.1"/>
    </source>
</evidence>
<feature type="transmembrane region" description="Helical" evidence="8">
    <location>
        <begin position="51"/>
        <end position="75"/>
    </location>
</feature>
<dbReference type="GO" id="GO:0004252">
    <property type="term" value="F:serine-type endopeptidase activity"/>
    <property type="evidence" value="ECO:0007669"/>
    <property type="project" value="InterPro"/>
</dbReference>
<feature type="transmembrane region" description="Helical" evidence="8">
    <location>
        <begin position="122"/>
        <end position="142"/>
    </location>
</feature>
<feature type="transmembrane region" description="Helical" evidence="8">
    <location>
        <begin position="81"/>
        <end position="101"/>
    </location>
</feature>
<evidence type="ECO:0000256" key="8">
    <source>
        <dbReference type="SAM" id="Phobius"/>
    </source>
</evidence>
<dbReference type="InterPro" id="IPR019533">
    <property type="entry name" value="Peptidase_S26"/>
</dbReference>
<dbReference type="InterPro" id="IPR036286">
    <property type="entry name" value="LexA/Signal_pep-like_sf"/>
</dbReference>
<dbReference type="PROSITE" id="PS00761">
    <property type="entry name" value="SPASE_I_3"/>
    <property type="match status" value="1"/>
</dbReference>
<feature type="active site" evidence="7">
    <location>
        <position position="151"/>
    </location>
</feature>
<dbReference type="InterPro" id="IPR019758">
    <property type="entry name" value="Pept_S26A_signal_pept_1_CS"/>
</dbReference>
<dbReference type="OrthoDB" id="9802919at2"/>
<organism evidence="10 11">
    <name type="scientific">Parafilimonas terrae</name>
    <dbReference type="NCBI Taxonomy" id="1465490"/>
    <lineage>
        <taxon>Bacteria</taxon>
        <taxon>Pseudomonadati</taxon>
        <taxon>Bacteroidota</taxon>
        <taxon>Chitinophagia</taxon>
        <taxon>Chitinophagales</taxon>
        <taxon>Chitinophagaceae</taxon>
        <taxon>Parafilimonas</taxon>
    </lineage>
</organism>
<dbReference type="GO" id="GO:0016020">
    <property type="term" value="C:membrane"/>
    <property type="evidence" value="ECO:0007669"/>
    <property type="project" value="InterPro"/>
</dbReference>
<dbReference type="PANTHER" id="PTHR43390:SF1">
    <property type="entry name" value="CHLOROPLAST PROCESSING PEPTIDASE"/>
    <property type="match status" value="1"/>
</dbReference>
<dbReference type="Gene3D" id="2.10.109.10">
    <property type="entry name" value="Umud Fragment, subunit A"/>
    <property type="match status" value="2"/>
</dbReference>
<keyword evidence="8" id="KW-0472">Membrane</keyword>
<protein>
    <recommendedName>
        <fullName evidence="4">Signal peptidase I</fullName>
        <ecNumber evidence="3">3.4.21.89</ecNumber>
    </recommendedName>
    <alternativeName>
        <fullName evidence="6">Leader peptidase I</fullName>
    </alternativeName>
</protein>
<comment type="catalytic activity">
    <reaction evidence="1">
        <text>Cleavage of hydrophobic, N-terminal signal or leader sequences from secreted and periplasmic proteins.</text>
        <dbReference type="EC" id="3.4.21.89"/>
    </reaction>
</comment>
<dbReference type="CDD" id="cd06530">
    <property type="entry name" value="S26_SPase_I"/>
    <property type="match status" value="2"/>
</dbReference>
<dbReference type="InterPro" id="IPR000223">
    <property type="entry name" value="Pept_S26A_signal_pept_1"/>
</dbReference>
<dbReference type="Proteomes" id="UP000199031">
    <property type="component" value="Unassembled WGS sequence"/>
</dbReference>
<dbReference type="Pfam" id="PF18936">
    <property type="entry name" value="DUF5684"/>
    <property type="match status" value="1"/>
</dbReference>
<accession>A0A1I5YGV0</accession>
<evidence type="ECO:0000256" key="4">
    <source>
        <dbReference type="ARBA" id="ARBA00019232"/>
    </source>
</evidence>
<dbReference type="AlphaFoldDB" id="A0A1I5YGV0"/>
<evidence type="ECO:0000256" key="5">
    <source>
        <dbReference type="ARBA" id="ARBA00022801"/>
    </source>
</evidence>
<dbReference type="EMBL" id="FOXQ01000012">
    <property type="protein sequence ID" value="SFQ43422.1"/>
    <property type="molecule type" value="Genomic_DNA"/>
</dbReference>
<evidence type="ECO:0000256" key="3">
    <source>
        <dbReference type="ARBA" id="ARBA00013208"/>
    </source>
</evidence>
<dbReference type="GO" id="GO:0006465">
    <property type="term" value="P:signal peptide processing"/>
    <property type="evidence" value="ECO:0007669"/>
    <property type="project" value="InterPro"/>
</dbReference>
<dbReference type="SUPFAM" id="SSF51306">
    <property type="entry name" value="LexA/Signal peptidase"/>
    <property type="match status" value="1"/>
</dbReference>
<evidence type="ECO:0000256" key="1">
    <source>
        <dbReference type="ARBA" id="ARBA00000677"/>
    </source>
</evidence>
<dbReference type="GO" id="GO:0009003">
    <property type="term" value="F:signal peptidase activity"/>
    <property type="evidence" value="ECO:0007669"/>
    <property type="project" value="UniProtKB-EC"/>
</dbReference>
<dbReference type="EC" id="3.4.21.89" evidence="3"/>
<proteinExistence type="inferred from homology"/>
<dbReference type="Pfam" id="PF10502">
    <property type="entry name" value="Peptidase_S26"/>
    <property type="match status" value="2"/>
</dbReference>
<keyword evidence="8" id="KW-0812">Transmembrane</keyword>
<dbReference type="STRING" id="1465490.SAMN05444277_11231"/>
<feature type="active site" evidence="7">
    <location>
        <position position="275"/>
    </location>
</feature>
<evidence type="ECO:0000313" key="11">
    <source>
        <dbReference type="Proteomes" id="UP000199031"/>
    </source>
</evidence>
<keyword evidence="5" id="KW-0378">Hydrolase</keyword>
<feature type="domain" description="Peptidase S26" evidence="9">
    <location>
        <begin position="121"/>
        <end position="299"/>
    </location>
</feature>
<evidence type="ECO:0000256" key="6">
    <source>
        <dbReference type="ARBA" id="ARBA00029906"/>
    </source>
</evidence>
<name>A0A1I5YGV0_9BACT</name>
<evidence type="ECO:0000256" key="7">
    <source>
        <dbReference type="PIRSR" id="PIRSR600223-1"/>
    </source>
</evidence>
<gene>
    <name evidence="10" type="ORF">SAMN05444277_11231</name>
</gene>
<comment type="similarity">
    <text evidence="2">Belongs to the peptidase S26 family.</text>
</comment>
<dbReference type="PANTHER" id="PTHR43390">
    <property type="entry name" value="SIGNAL PEPTIDASE I"/>
    <property type="match status" value="1"/>
</dbReference>
<dbReference type="PRINTS" id="PR00727">
    <property type="entry name" value="LEADERPTASE"/>
</dbReference>
<keyword evidence="11" id="KW-1185">Reference proteome</keyword>